<dbReference type="Gene3D" id="1.25.40.10">
    <property type="entry name" value="Tetratricopeptide repeat domain"/>
    <property type="match status" value="6"/>
</dbReference>
<dbReference type="InterPro" id="IPR011990">
    <property type="entry name" value="TPR-like_helical_dom_sf"/>
</dbReference>
<feature type="transmembrane region" description="Helical" evidence="3">
    <location>
        <begin position="921"/>
        <end position="940"/>
    </location>
</feature>
<dbReference type="FunFam" id="1.25.40.10:FF:000158">
    <property type="entry name" value="pentatricopeptide repeat-containing protein At2g33680"/>
    <property type="match status" value="1"/>
</dbReference>
<keyword evidence="3" id="KW-0812">Transmembrane</keyword>
<evidence type="ECO:0000313" key="5">
    <source>
        <dbReference type="Proteomes" id="UP000009183"/>
    </source>
</evidence>
<dbReference type="eggNOG" id="KOG4197">
    <property type="taxonomic scope" value="Eukaryota"/>
</dbReference>
<dbReference type="GO" id="GO:0099402">
    <property type="term" value="P:plant organ development"/>
    <property type="evidence" value="ECO:0007669"/>
    <property type="project" value="UniProtKB-ARBA"/>
</dbReference>
<feature type="repeat" description="PPR" evidence="2">
    <location>
        <begin position="45"/>
        <end position="79"/>
    </location>
</feature>
<dbReference type="PROSITE" id="PS51375">
    <property type="entry name" value="PPR"/>
    <property type="match status" value="8"/>
</dbReference>
<dbReference type="OrthoDB" id="185373at2759"/>
<evidence type="ECO:0000256" key="3">
    <source>
        <dbReference type="SAM" id="Phobius"/>
    </source>
</evidence>
<feature type="repeat" description="PPR" evidence="2">
    <location>
        <begin position="418"/>
        <end position="452"/>
    </location>
</feature>
<dbReference type="PANTHER" id="PTHR47926">
    <property type="entry name" value="PENTATRICOPEPTIDE REPEAT-CONTAINING PROTEIN"/>
    <property type="match status" value="1"/>
</dbReference>
<feature type="repeat" description="PPR" evidence="2">
    <location>
        <begin position="139"/>
        <end position="169"/>
    </location>
</feature>
<feature type="repeat" description="PPR" evidence="2">
    <location>
        <begin position="232"/>
        <end position="266"/>
    </location>
</feature>
<dbReference type="SUPFAM" id="SSF48452">
    <property type="entry name" value="TPR-like"/>
    <property type="match status" value="3"/>
</dbReference>
<keyword evidence="1" id="KW-0677">Repeat</keyword>
<dbReference type="AlphaFoldDB" id="F6HS87"/>
<dbReference type="SMR" id="F6HS87"/>
<dbReference type="FunFam" id="1.25.40.10:FF:000125">
    <property type="entry name" value="Pentatricopeptide repeat-containing protein"/>
    <property type="match status" value="1"/>
</dbReference>
<feature type="repeat" description="PPR" evidence="2">
    <location>
        <begin position="294"/>
        <end position="328"/>
    </location>
</feature>
<protein>
    <recommendedName>
        <fullName evidence="6">Pentatricopeptide repeat-containing protein</fullName>
    </recommendedName>
</protein>
<reference evidence="5" key="1">
    <citation type="journal article" date="2007" name="Nature">
        <title>The grapevine genome sequence suggests ancestral hexaploidization in major angiosperm phyla.</title>
        <authorList>
            <consortium name="The French-Italian Public Consortium for Grapevine Genome Characterization."/>
            <person name="Jaillon O."/>
            <person name="Aury J.-M."/>
            <person name="Noel B."/>
            <person name="Policriti A."/>
            <person name="Clepet C."/>
            <person name="Casagrande A."/>
            <person name="Choisne N."/>
            <person name="Aubourg S."/>
            <person name="Vitulo N."/>
            <person name="Jubin C."/>
            <person name="Vezzi A."/>
            <person name="Legeai F."/>
            <person name="Hugueney P."/>
            <person name="Dasilva C."/>
            <person name="Horner D."/>
            <person name="Mica E."/>
            <person name="Jublot D."/>
            <person name="Poulain J."/>
            <person name="Bruyere C."/>
            <person name="Billault A."/>
            <person name="Segurens B."/>
            <person name="Gouyvenoux M."/>
            <person name="Ugarte E."/>
            <person name="Cattonaro F."/>
            <person name="Anthouard V."/>
            <person name="Vico V."/>
            <person name="Del Fabbro C."/>
            <person name="Alaux M."/>
            <person name="Di Gaspero G."/>
            <person name="Dumas V."/>
            <person name="Felice N."/>
            <person name="Paillard S."/>
            <person name="Juman I."/>
            <person name="Moroldo M."/>
            <person name="Scalabrin S."/>
            <person name="Canaguier A."/>
            <person name="Le Clainche I."/>
            <person name="Malacrida G."/>
            <person name="Durand E."/>
            <person name="Pesole G."/>
            <person name="Laucou V."/>
            <person name="Chatelet P."/>
            <person name="Merdinoglu D."/>
            <person name="Delledonne M."/>
            <person name="Pezzotti M."/>
            <person name="Lecharny A."/>
            <person name="Scarpelli C."/>
            <person name="Artiguenave F."/>
            <person name="Pe M.E."/>
            <person name="Valle G."/>
            <person name="Morgante M."/>
            <person name="Caboche M."/>
            <person name="Adam-Blondon A.-F."/>
            <person name="Weissenbach J."/>
            <person name="Quetier F."/>
            <person name="Wincker P."/>
        </authorList>
    </citation>
    <scope>NUCLEOTIDE SEQUENCE [LARGE SCALE GENOMIC DNA]</scope>
    <source>
        <strain evidence="5">cv. Pinot noir / PN40024</strain>
    </source>
</reference>
<dbReference type="PaxDb" id="29760-VIT_09s0096g00100.t01"/>
<feature type="transmembrane region" description="Helical" evidence="3">
    <location>
        <begin position="836"/>
        <end position="858"/>
    </location>
</feature>
<dbReference type="InterPro" id="IPR046848">
    <property type="entry name" value="E_motif"/>
</dbReference>
<dbReference type="EMBL" id="FN596243">
    <property type="protein sequence ID" value="CCB57546.1"/>
    <property type="molecule type" value="Genomic_DNA"/>
</dbReference>
<dbReference type="Pfam" id="PF20431">
    <property type="entry name" value="E_motif"/>
    <property type="match status" value="1"/>
</dbReference>
<dbReference type="PANTHER" id="PTHR47926:SF468">
    <property type="entry name" value="PENTATRICOPEPTIDE REPEAT-CONTAINING PROTEIN"/>
    <property type="match status" value="1"/>
</dbReference>
<keyword evidence="3" id="KW-0472">Membrane</keyword>
<dbReference type="InParanoid" id="F6HS87"/>
<dbReference type="FunFam" id="1.25.40.10:FF:003429">
    <property type="entry name" value="Uncharacterized protein"/>
    <property type="match status" value="1"/>
</dbReference>
<dbReference type="NCBIfam" id="TIGR00756">
    <property type="entry name" value="PPR"/>
    <property type="match status" value="13"/>
</dbReference>
<organism evidence="4 5">
    <name type="scientific">Vitis vinifera</name>
    <name type="common">Grape</name>
    <dbReference type="NCBI Taxonomy" id="29760"/>
    <lineage>
        <taxon>Eukaryota</taxon>
        <taxon>Viridiplantae</taxon>
        <taxon>Streptophyta</taxon>
        <taxon>Embryophyta</taxon>
        <taxon>Tracheophyta</taxon>
        <taxon>Spermatophyta</taxon>
        <taxon>Magnoliopsida</taxon>
        <taxon>eudicotyledons</taxon>
        <taxon>Gunneridae</taxon>
        <taxon>Pentapetalae</taxon>
        <taxon>rosids</taxon>
        <taxon>Vitales</taxon>
        <taxon>Vitaceae</taxon>
        <taxon>Viteae</taxon>
        <taxon>Vitis</taxon>
    </lineage>
</organism>
<dbReference type="HOGENOM" id="CLU_002706_30_3_1"/>
<dbReference type="Pfam" id="PF12854">
    <property type="entry name" value="PPR_1"/>
    <property type="match status" value="1"/>
</dbReference>
<name>F6HS87_VITVI</name>
<dbReference type="FunFam" id="1.25.40.10:FF:001543">
    <property type="entry name" value="Pentatricopeptide repeat-containing protein At1g32415, mitochondrial"/>
    <property type="match status" value="1"/>
</dbReference>
<gene>
    <name evidence="4" type="ordered locus">VIT_09s0096g00100</name>
</gene>
<evidence type="ECO:0000256" key="1">
    <source>
        <dbReference type="ARBA" id="ARBA00022737"/>
    </source>
</evidence>
<accession>F6HS87</accession>
<keyword evidence="3" id="KW-1133">Transmembrane helix</keyword>
<feature type="repeat" description="PPR" evidence="2">
    <location>
        <begin position="519"/>
        <end position="553"/>
    </location>
</feature>
<dbReference type="GO" id="GO:0009451">
    <property type="term" value="P:RNA modification"/>
    <property type="evidence" value="ECO:0000318"/>
    <property type="project" value="GO_Central"/>
</dbReference>
<dbReference type="InterPro" id="IPR002885">
    <property type="entry name" value="PPR_rpt"/>
</dbReference>
<evidence type="ECO:0000256" key="2">
    <source>
        <dbReference type="PROSITE-ProRule" id="PRU00708"/>
    </source>
</evidence>
<dbReference type="ExpressionAtlas" id="F6HS87">
    <property type="expression patterns" value="baseline and differential"/>
</dbReference>
<feature type="repeat" description="PPR" evidence="2">
    <location>
        <begin position="356"/>
        <end position="390"/>
    </location>
</feature>
<dbReference type="Pfam" id="PF13041">
    <property type="entry name" value="PPR_2"/>
    <property type="match status" value="4"/>
</dbReference>
<evidence type="ECO:0000313" key="4">
    <source>
        <dbReference type="EMBL" id="CCB57546.1"/>
    </source>
</evidence>
<dbReference type="Pfam" id="PF01535">
    <property type="entry name" value="PPR"/>
    <property type="match status" value="11"/>
</dbReference>
<dbReference type="Proteomes" id="UP000009183">
    <property type="component" value="Chromosome 9"/>
</dbReference>
<dbReference type="GO" id="GO:0003723">
    <property type="term" value="F:RNA binding"/>
    <property type="evidence" value="ECO:0000318"/>
    <property type="project" value="GO_Central"/>
</dbReference>
<keyword evidence="5" id="KW-1185">Reference proteome</keyword>
<dbReference type="FunFam" id="1.25.40.10:FF:000644">
    <property type="entry name" value="Os12g0289800 protein"/>
    <property type="match status" value="1"/>
</dbReference>
<dbReference type="InterPro" id="IPR046960">
    <property type="entry name" value="PPR_At4g14850-like_plant"/>
</dbReference>
<evidence type="ECO:0008006" key="6">
    <source>
        <dbReference type="Google" id="ProtNLM"/>
    </source>
</evidence>
<feature type="repeat" description="PPR" evidence="2">
    <location>
        <begin position="170"/>
        <end position="204"/>
    </location>
</feature>
<proteinExistence type="predicted"/>
<sequence length="950" mass="107039">MKSSLKSVGEHGSYVFRHNLKITQLGKSGQIDEAIKVFQHMTHKNTVTHNSMISAFAKNGRISDARQLFDGMPQRNIVSWNSMIAAYLHNDRVEEARQLFDKMPTRDLYSWTLMITCYTRNGELAKARNLFNLLPYKWNPVCCNAMVAGYAKNRQFDEARRLFDAMPAKDLVSWNSMLTGYTRNGEMRLGLQFFEEMAERDVVSWNLMVDGFVEVGDLNSSWEFFEKIPNPNTVSWVTMLCGFARFGKIAEARRLFDQMPIRNVVAWNAMIAAYVQNCHVDEAISLFMEMPEKNSISWTTVINGYVRMGKLDEARQLLNQMPYRNVAAQTAMISGYVQNKRMDDARQIFNQISIRDVVCWNTMIAGYSQCGRMDEALHLFKQMVKKDIVSWNTMVASYAQVGQMDAAIKIFEEMKEKNIVSWNSLISGLTQNGSYLDALKSFMLMGHEGQKPDQSTFACGLSSCAHLAALQVGKQLHQLVMKSGYATDLFVSNALITMYAKCGSISSAELLFKDIDHFDVVSWNSLIAAYALNGNGREALKLFHKMEVEGVAPDEVTFVGILSACSHVGLIDQGLKLFKCMVQAYNIEPLAEHYACMVDLLGRAGRLEEAFQLVRGMKINANAGIWGALLGACRIHGNLELAKFAAEKLLEFEPHKTSNYVLLSNMQAEAGRWDEVARVRRLMKEKGAEKQPGWSWIELQNRVHAFLSEDPAHPRAVELCHILRSLTAHMRNTGDMPLELDVTKEVAGTSHYNMQFQIPSLGLISMVEGPRALIPRKSPQFQGKAPQVFMQCLAAGGETPPPCSSATASFHSPRNQRSKFMSGVGTVKLLPKRRHFWLATLVAMFNPLIPLWITSGYLDCQMVVSPPQAMGQAADPPQSYYSLQVRLLRCQSPHSLLISVRLRNKGLIVALVLTVMTPHPVIQAVLLRIFLMQTVFIHFAQFTMYIKLAR</sequence>